<gene>
    <name evidence="1" type="ordered locus">DDD_0326</name>
</gene>
<dbReference type="KEGG" id="ndo:DDD_0326"/>
<dbReference type="EMBL" id="CP001397">
    <property type="protein sequence ID" value="AGC75454.1"/>
    <property type="molecule type" value="Genomic_DNA"/>
</dbReference>
<evidence type="ECO:0000313" key="1">
    <source>
        <dbReference type="EMBL" id="AGC75454.1"/>
    </source>
</evidence>
<name>L7W5S8_NONDD</name>
<evidence type="ECO:0000313" key="2">
    <source>
        <dbReference type="Proteomes" id="UP000011173"/>
    </source>
</evidence>
<dbReference type="AlphaFoldDB" id="L7W5S8"/>
<reference evidence="1 2" key="1">
    <citation type="journal article" date="2013" name="Genome Biol. Evol.">
        <title>Genomic makeup of the marine flavobacterium Nonlabens (Donghaeana) dokdonensis DSW-6 and identification of a novel class of rhodopsins.</title>
        <authorList>
            <person name="Kwon S.K."/>
            <person name="Kim B.K."/>
            <person name="Song J.Y."/>
            <person name="Kwak M.J."/>
            <person name="Lee C.H."/>
            <person name="Yoon J.H."/>
            <person name="Oh T.K."/>
            <person name="Kim J.F."/>
        </authorList>
    </citation>
    <scope>NUCLEOTIDE SEQUENCE [LARGE SCALE GENOMIC DNA]</scope>
    <source>
        <strain evidence="2">DSM 17205 / KCTC 12402 / DSW-6</strain>
    </source>
</reference>
<dbReference type="Proteomes" id="UP000011173">
    <property type="component" value="Chromosome"/>
</dbReference>
<organism evidence="1 2">
    <name type="scientific">Nonlabens dokdonensis (strain DSM 17205 / KCTC 12402 / DSW-6)</name>
    <name type="common">Donghaeana dokdonensis</name>
    <dbReference type="NCBI Taxonomy" id="592029"/>
    <lineage>
        <taxon>Bacteria</taxon>
        <taxon>Pseudomonadati</taxon>
        <taxon>Bacteroidota</taxon>
        <taxon>Flavobacteriia</taxon>
        <taxon>Flavobacteriales</taxon>
        <taxon>Flavobacteriaceae</taxon>
        <taxon>Nonlabens</taxon>
    </lineage>
</organism>
<sequence>MFETNNESVSFWLLQPNIAKVKMIKNVFFMGEFKVMKI</sequence>
<proteinExistence type="predicted"/>
<dbReference type="HOGENOM" id="CLU_3330818_0_0_10"/>
<accession>L7W5S8</accession>
<protein>
    <submittedName>
        <fullName evidence="1">Uncharacterized protein</fullName>
    </submittedName>
</protein>